<dbReference type="Pfam" id="PF19317">
    <property type="entry name" value="Gag_p24_C"/>
    <property type="match status" value="1"/>
</dbReference>
<reference evidence="2" key="1">
    <citation type="journal article" date="2004" name="J. Acquir. Immune Defic. Syndr. Hum. Retrovirol.">
        <title>Genetic Diversity of HIV Type 1 in Rural Eastern Cameroon.</title>
        <authorList>
            <person name="Ndembi N."/>
            <person name="Takehisa J."/>
            <person name="Zekeng L."/>
            <person name="Kobayashi E."/>
            <person name="Ngansop C."/>
            <person name="Songok E.M."/>
            <person name="Kageyama S."/>
            <person name="Takemura T."/>
            <person name="Ido E."/>
            <person name="Hayami M."/>
            <person name="Kaptue L."/>
            <person name="Ichimura H."/>
        </authorList>
    </citation>
    <scope>NUCLEOTIDE SEQUENCE</scope>
    <source>
        <strain evidence="2">01CM2253</strain>
    </source>
</reference>
<organism evidence="2">
    <name type="scientific">Human immunodeficiency virus type 1</name>
    <name type="common">HIV-1</name>
    <dbReference type="NCBI Taxonomy" id="11676"/>
    <lineage>
        <taxon>Viruses</taxon>
        <taxon>Riboviria</taxon>
        <taxon>Pararnavirae</taxon>
        <taxon>Artverviricota</taxon>
        <taxon>Revtraviricetes</taxon>
        <taxon>Ortervirales</taxon>
        <taxon>Retroviridae</taxon>
        <taxon>Orthoretrovirinae</taxon>
        <taxon>Lentivirus</taxon>
        <taxon>Lentivirus humimdef1</taxon>
    </lineage>
</organism>
<feature type="non-terminal residue" evidence="2">
    <location>
        <position position="137"/>
    </location>
</feature>
<accession>Q699B7</accession>
<dbReference type="InterPro" id="IPR045345">
    <property type="entry name" value="Gag_p24_C"/>
</dbReference>
<sequence>LNKIVRMYSPASILDIRQGPKNPFRNYVDRFFQNSQGRTSYTGGKELNDRHLASPKCESRLKVHFKSVRNRGYTRRNDDNMPGQWEDLAIKQGFWLEAMSQVHQTGIMMHRGNFKGQKRITYFTVAKKDTWPEIAGP</sequence>
<dbReference type="EMBL" id="AY539619">
    <property type="protein sequence ID" value="AAT10036.1"/>
    <property type="molecule type" value="Genomic_DNA"/>
</dbReference>
<gene>
    <name evidence="2" type="primary">gag</name>
</gene>
<evidence type="ECO:0000313" key="2">
    <source>
        <dbReference type="EMBL" id="AAT10036.1"/>
    </source>
</evidence>
<feature type="non-terminal residue" evidence="2">
    <location>
        <position position="1"/>
    </location>
</feature>
<protein>
    <submittedName>
        <fullName evidence="2">Gag protein</fullName>
    </submittedName>
</protein>
<organismHost>
    <name type="scientific">Homo sapiens</name>
    <name type="common">Human</name>
    <dbReference type="NCBI Taxonomy" id="9606"/>
</organismHost>
<feature type="domain" description="Retroviral nucleocapsid Gag protein p24 C-terminal" evidence="1">
    <location>
        <begin position="7"/>
        <end position="38"/>
    </location>
</feature>
<dbReference type="Gene3D" id="1.20.5.760">
    <property type="entry name" value="Single helix bin"/>
    <property type="match status" value="1"/>
</dbReference>
<proteinExistence type="predicted"/>
<dbReference type="InterPro" id="IPR008916">
    <property type="entry name" value="Retrov_capsid_C"/>
</dbReference>
<dbReference type="SUPFAM" id="SSF47353">
    <property type="entry name" value="Retrovirus capsid dimerization domain-like"/>
    <property type="match status" value="1"/>
</dbReference>
<name>Q699B7_HV1</name>
<dbReference type="Gene3D" id="1.10.1200.30">
    <property type="match status" value="1"/>
</dbReference>
<evidence type="ECO:0000259" key="1">
    <source>
        <dbReference type="Pfam" id="PF19317"/>
    </source>
</evidence>